<proteinExistence type="inferred from homology"/>
<feature type="domain" description="Metalloprotease TldD/E N-terminal" evidence="5">
    <location>
        <begin position="26"/>
        <end position="96"/>
    </location>
</feature>
<evidence type="ECO:0000259" key="7">
    <source>
        <dbReference type="Pfam" id="PF19290"/>
    </source>
</evidence>
<feature type="domain" description="Metalloprotease TldD/E central" evidence="7">
    <location>
        <begin position="128"/>
        <end position="243"/>
    </location>
</feature>
<dbReference type="InterPro" id="IPR002510">
    <property type="entry name" value="Metalloprtase-TldD/E_N"/>
</dbReference>
<evidence type="ECO:0000256" key="1">
    <source>
        <dbReference type="ARBA" id="ARBA00005836"/>
    </source>
</evidence>
<keyword evidence="2" id="KW-0645">Protease</keyword>
<keyword evidence="3" id="KW-0378">Hydrolase</keyword>
<protein>
    <recommendedName>
        <fullName evidence="10">Peptidase C69</fullName>
    </recommendedName>
</protein>
<gene>
    <name evidence="8" type="ORF">A2682_03775</name>
</gene>
<dbReference type="Pfam" id="PF01523">
    <property type="entry name" value="PmbA_TldD_1st"/>
    <property type="match status" value="1"/>
</dbReference>
<reference evidence="8 9" key="1">
    <citation type="journal article" date="2016" name="Nat. Commun.">
        <title>Thousands of microbial genomes shed light on interconnected biogeochemical processes in an aquifer system.</title>
        <authorList>
            <person name="Anantharaman K."/>
            <person name="Brown C.T."/>
            <person name="Hug L.A."/>
            <person name="Sharon I."/>
            <person name="Castelle C.J."/>
            <person name="Probst A.J."/>
            <person name="Thomas B.C."/>
            <person name="Singh A."/>
            <person name="Wilkins M.J."/>
            <person name="Karaoz U."/>
            <person name="Brodie E.L."/>
            <person name="Williams K.H."/>
            <person name="Hubbard S.S."/>
            <person name="Banfield J.F."/>
        </authorList>
    </citation>
    <scope>NUCLEOTIDE SEQUENCE [LARGE SCALE GENOMIC DNA]</scope>
    <source>
        <strain evidence="9">RIFCSPHIGHO2_01_FULL_58_15</strain>
    </source>
</reference>
<evidence type="ECO:0000256" key="4">
    <source>
        <dbReference type="ARBA" id="ARBA00023049"/>
    </source>
</evidence>
<dbReference type="EMBL" id="MHST01000013">
    <property type="protein sequence ID" value="OHA49126.1"/>
    <property type="molecule type" value="Genomic_DNA"/>
</dbReference>
<dbReference type="InterPro" id="IPR045569">
    <property type="entry name" value="Metalloprtase-TldD/E_C"/>
</dbReference>
<dbReference type="PANTHER" id="PTHR30624">
    <property type="entry name" value="UNCHARACTERIZED PROTEIN TLDD AND PMBA"/>
    <property type="match status" value="1"/>
</dbReference>
<accession>A0A1G2PLE0</accession>
<dbReference type="Gene3D" id="3.30.2290.10">
    <property type="entry name" value="PmbA/TldD superfamily"/>
    <property type="match status" value="1"/>
</dbReference>
<comment type="caution">
    <text evidence="8">The sequence shown here is derived from an EMBL/GenBank/DDBJ whole genome shotgun (WGS) entry which is preliminary data.</text>
</comment>
<evidence type="ECO:0000259" key="6">
    <source>
        <dbReference type="Pfam" id="PF19289"/>
    </source>
</evidence>
<dbReference type="GO" id="GO:0006508">
    <property type="term" value="P:proteolysis"/>
    <property type="evidence" value="ECO:0007669"/>
    <property type="project" value="UniProtKB-KW"/>
</dbReference>
<evidence type="ECO:0000256" key="3">
    <source>
        <dbReference type="ARBA" id="ARBA00022801"/>
    </source>
</evidence>
<dbReference type="InterPro" id="IPR045570">
    <property type="entry name" value="Metalloprtase-TldD/E_cen_dom"/>
</dbReference>
<sequence>MDPGIARRFADLALNEAERLGASYADVRLYLEDVGEGFSVKDDVVESVASDSDSGAGIRVLVDGAWGFASFSDLSRSTSTCLNDIAAAVYSAVQLARLSARLRTFPIELAPLGDVPNEAEYATPFRIDPFTVPAREKIALLRDFCAALRSESDLIAIRGCSMGASRTTQLFASTERGRVARRYVSQTIRHCALHVSVVAIDGDEMQQRSLGGLDGIGGAGGFELVLSVDGKAVAERLVAEALELMAAPECVPGTTDIIVMPEHLALHVHETGHGFEGDRLLGYEQTYVGNTFINELLDRIGEHPFASEAVNIVADATAPGGYGTFGFDDEGVPAQRFFLVERGTLMNVLTSRETVSQINRRVGRELYRHSNGTMRASAYTRMPLIRMTNISLLPGTATLRELISRVDRGLLLDGTTSWSMSEDRKNFDFGVQHAHEIINGRLGRVVRNAGYTGSNLAFWRSCEAVAGEDESFVLNTPNCGKGQPGQSMSTGHQASPALFRDVQVYNRKQRGGA</sequence>
<dbReference type="AlphaFoldDB" id="A0A1G2PLE0"/>
<dbReference type="Pfam" id="PF19290">
    <property type="entry name" value="PmbA_TldD_2nd"/>
    <property type="match status" value="1"/>
</dbReference>
<organism evidence="8 9">
    <name type="scientific">Terrybacteria sp. (strain RIFCSPHIGHO2_01_FULL_58_15)</name>
    <dbReference type="NCBI Taxonomy" id="1802363"/>
    <lineage>
        <taxon>Bacteria</taxon>
        <taxon>Candidatus Terryibacteriota</taxon>
    </lineage>
</organism>
<evidence type="ECO:0000313" key="8">
    <source>
        <dbReference type="EMBL" id="OHA49126.1"/>
    </source>
</evidence>
<evidence type="ECO:0000259" key="5">
    <source>
        <dbReference type="Pfam" id="PF01523"/>
    </source>
</evidence>
<keyword evidence="4" id="KW-0482">Metalloprotease</keyword>
<comment type="similarity">
    <text evidence="1">Belongs to the peptidase U62 family.</text>
</comment>
<dbReference type="PANTHER" id="PTHR30624:SF10">
    <property type="entry name" value="CONSERVED PROTEIN"/>
    <property type="match status" value="1"/>
</dbReference>
<dbReference type="InterPro" id="IPR035068">
    <property type="entry name" value="TldD/PmbA_N"/>
</dbReference>
<dbReference type="InterPro" id="IPR036059">
    <property type="entry name" value="TldD/PmbA_sf"/>
</dbReference>
<evidence type="ECO:0008006" key="10">
    <source>
        <dbReference type="Google" id="ProtNLM"/>
    </source>
</evidence>
<dbReference type="Pfam" id="PF19289">
    <property type="entry name" value="PmbA_TldD_3rd"/>
    <property type="match status" value="1"/>
</dbReference>
<evidence type="ECO:0000256" key="2">
    <source>
        <dbReference type="ARBA" id="ARBA00022670"/>
    </source>
</evidence>
<dbReference type="Proteomes" id="UP000178690">
    <property type="component" value="Unassembled WGS sequence"/>
</dbReference>
<dbReference type="GO" id="GO:0008237">
    <property type="term" value="F:metallopeptidase activity"/>
    <property type="evidence" value="ECO:0007669"/>
    <property type="project" value="UniProtKB-KW"/>
</dbReference>
<feature type="domain" description="Metalloprotease TldD/E C-terminal" evidence="6">
    <location>
        <begin position="253"/>
        <end position="471"/>
    </location>
</feature>
<dbReference type="InterPro" id="IPR051463">
    <property type="entry name" value="Peptidase_U62_metallo"/>
</dbReference>
<dbReference type="SUPFAM" id="SSF111283">
    <property type="entry name" value="Putative modulator of DNA gyrase, PmbA/TldD"/>
    <property type="match status" value="1"/>
</dbReference>
<dbReference type="GO" id="GO:0005829">
    <property type="term" value="C:cytosol"/>
    <property type="evidence" value="ECO:0007669"/>
    <property type="project" value="TreeGrafter"/>
</dbReference>
<dbReference type="STRING" id="1802363.A2682_03775"/>
<name>A0A1G2PLE0_TERXR</name>
<evidence type="ECO:0000313" key="9">
    <source>
        <dbReference type="Proteomes" id="UP000178690"/>
    </source>
</evidence>